<evidence type="ECO:0000256" key="1">
    <source>
        <dbReference type="SAM" id="MobiDB-lite"/>
    </source>
</evidence>
<evidence type="ECO:0008006" key="4">
    <source>
        <dbReference type="Google" id="ProtNLM"/>
    </source>
</evidence>
<dbReference type="EMBL" id="JAPMSZ010000010">
    <property type="protein sequence ID" value="KAJ5086717.1"/>
    <property type="molecule type" value="Genomic_DNA"/>
</dbReference>
<dbReference type="AlphaFoldDB" id="A0A9W9JZJ9"/>
<feature type="region of interest" description="Disordered" evidence="1">
    <location>
        <begin position="23"/>
        <end position="60"/>
    </location>
</feature>
<protein>
    <recommendedName>
        <fullName evidence="4">Protein kinase domain-containing protein</fullName>
    </recommendedName>
</protein>
<feature type="compositionally biased region" description="Polar residues" evidence="1">
    <location>
        <begin position="31"/>
        <end position="48"/>
    </location>
</feature>
<dbReference type="Proteomes" id="UP001141434">
    <property type="component" value="Unassembled WGS sequence"/>
</dbReference>
<dbReference type="SUPFAM" id="SSF56112">
    <property type="entry name" value="Protein kinase-like (PK-like)"/>
    <property type="match status" value="1"/>
</dbReference>
<dbReference type="OrthoDB" id="4062651at2759"/>
<sequence>MDSREDKRATQFDMLQAQAHFPLSIKGPASNAEQTSLSQGPLKRQQSPAPERGRARKVLKGHPKPLKLPMIVESGGLSPSVQNCDPWDIYKVIFTCDLAGQVTISENRHQGSKVVAIRTAANANGEDLLEKYSCLHHINIISASECFKNDGLFHFVVDDLPVTLEHIVASDAYPTEVQLASILKQVLDGLSYLLKKGYQHPSLRCSSMLMGLDGVVKIASLESTVSFTPDQNQFSSVNRLGFLAMELMQKYEKENVGIDDTTRWPVESKAFDFLSSTTSARSVAELSGKNSAAFSFDTASMSTHTQGSEVVCKNRLFSSTLHLSSSSGISHLDEPPAFSSWKVIAKADSSPSIRDLVTLSSDPKNVRYPGRADRIEFLAASDQNTEAYTACKAPPSLSPAENFRYGITALVTIITEIFPDNLSGSSQYNVPCHCFNFVSLTSTRVVFILTISEVSADLKINGINGSLCYAELQALGSKASALKKLEVPCCAFRSFL</sequence>
<reference evidence="2" key="1">
    <citation type="submission" date="2022-11" db="EMBL/GenBank/DDBJ databases">
        <authorList>
            <person name="Petersen C."/>
        </authorList>
    </citation>
    <scope>NUCLEOTIDE SEQUENCE</scope>
    <source>
        <strain evidence="2">IBT 34128</strain>
    </source>
</reference>
<dbReference type="RefSeq" id="XP_056508842.1">
    <property type="nucleotide sequence ID" value="XM_056658549.1"/>
</dbReference>
<evidence type="ECO:0000313" key="2">
    <source>
        <dbReference type="EMBL" id="KAJ5086717.1"/>
    </source>
</evidence>
<organism evidence="2 3">
    <name type="scientific">Penicillium alfredii</name>
    <dbReference type="NCBI Taxonomy" id="1506179"/>
    <lineage>
        <taxon>Eukaryota</taxon>
        <taxon>Fungi</taxon>
        <taxon>Dikarya</taxon>
        <taxon>Ascomycota</taxon>
        <taxon>Pezizomycotina</taxon>
        <taxon>Eurotiomycetes</taxon>
        <taxon>Eurotiomycetidae</taxon>
        <taxon>Eurotiales</taxon>
        <taxon>Aspergillaceae</taxon>
        <taxon>Penicillium</taxon>
    </lineage>
</organism>
<proteinExistence type="predicted"/>
<dbReference type="Gene3D" id="1.10.510.10">
    <property type="entry name" value="Transferase(Phosphotransferase) domain 1"/>
    <property type="match status" value="1"/>
</dbReference>
<evidence type="ECO:0000313" key="3">
    <source>
        <dbReference type="Proteomes" id="UP001141434"/>
    </source>
</evidence>
<reference evidence="2" key="2">
    <citation type="journal article" date="2023" name="IMA Fungus">
        <title>Comparative genomic study of the Penicillium genus elucidates a diverse pangenome and 15 lateral gene transfer events.</title>
        <authorList>
            <person name="Petersen C."/>
            <person name="Sorensen T."/>
            <person name="Nielsen M.R."/>
            <person name="Sondergaard T.E."/>
            <person name="Sorensen J.L."/>
            <person name="Fitzpatrick D.A."/>
            <person name="Frisvad J.C."/>
            <person name="Nielsen K.L."/>
        </authorList>
    </citation>
    <scope>NUCLEOTIDE SEQUENCE</scope>
    <source>
        <strain evidence="2">IBT 34128</strain>
    </source>
</reference>
<gene>
    <name evidence="2" type="ORF">NUU61_008024</name>
</gene>
<keyword evidence="3" id="KW-1185">Reference proteome</keyword>
<dbReference type="GeneID" id="81397718"/>
<dbReference type="InterPro" id="IPR011009">
    <property type="entry name" value="Kinase-like_dom_sf"/>
</dbReference>
<name>A0A9W9JZJ9_9EURO</name>
<accession>A0A9W9JZJ9</accession>
<comment type="caution">
    <text evidence="2">The sequence shown here is derived from an EMBL/GenBank/DDBJ whole genome shotgun (WGS) entry which is preliminary data.</text>
</comment>